<gene>
    <name evidence="1" type="ORF">SP5_070_00610</name>
</gene>
<proteinExistence type="predicted"/>
<dbReference type="AlphaFoldDB" id="A0A0A1W9G5"/>
<dbReference type="InterPro" id="IPR009061">
    <property type="entry name" value="DNA-bd_dom_put_sf"/>
</dbReference>
<name>A0A0A1W9G5_9SPHN</name>
<dbReference type="EMBL" id="BBPI01000070">
    <property type="protein sequence ID" value="GAM01978.1"/>
    <property type="molecule type" value="Genomic_DNA"/>
</dbReference>
<sequence>MEKLLSPAEAAPRVGVAAKTLANWRVLGRGPKFIRAGVKIAYDPADIEAWKASNRFGSTSEQVA</sequence>
<dbReference type="RefSeq" id="WP_042489564.1">
    <property type="nucleotide sequence ID" value="NZ_BBPI01000070.1"/>
</dbReference>
<dbReference type="eggNOG" id="ENOG50313CC">
    <property type="taxonomic scope" value="Bacteria"/>
</dbReference>
<dbReference type="SUPFAM" id="SSF46955">
    <property type="entry name" value="Putative DNA-binding domain"/>
    <property type="match status" value="1"/>
</dbReference>
<comment type="caution">
    <text evidence="1">The sequence shown here is derived from an EMBL/GenBank/DDBJ whole genome shotgun (WGS) entry which is preliminary data.</text>
</comment>
<keyword evidence="2" id="KW-1185">Reference proteome</keyword>
<dbReference type="OrthoDB" id="9806994at2"/>
<organism evidence="1 2">
    <name type="scientific">Sphingomonas parapaucimobilis NBRC 15100</name>
    <dbReference type="NCBI Taxonomy" id="1219049"/>
    <lineage>
        <taxon>Bacteria</taxon>
        <taxon>Pseudomonadati</taxon>
        <taxon>Pseudomonadota</taxon>
        <taxon>Alphaproteobacteria</taxon>
        <taxon>Sphingomonadales</taxon>
        <taxon>Sphingomonadaceae</taxon>
        <taxon>Sphingomonas</taxon>
    </lineage>
</organism>
<evidence type="ECO:0000313" key="1">
    <source>
        <dbReference type="EMBL" id="GAM01978.1"/>
    </source>
</evidence>
<accession>A0A0A1W9G5</accession>
<protein>
    <recommendedName>
        <fullName evidence="3">Helix-turn-helix domain-containing protein</fullName>
    </recommendedName>
</protein>
<evidence type="ECO:0008006" key="3">
    <source>
        <dbReference type="Google" id="ProtNLM"/>
    </source>
</evidence>
<evidence type="ECO:0000313" key="2">
    <source>
        <dbReference type="Proteomes" id="UP000032305"/>
    </source>
</evidence>
<reference evidence="1 2" key="1">
    <citation type="submission" date="2014-11" db="EMBL/GenBank/DDBJ databases">
        <title>Whole genome shotgun sequence of Sphingomonas parapaucimobilis NBRC 15100.</title>
        <authorList>
            <person name="Katano-Makiyama Y."/>
            <person name="Hosoyama A."/>
            <person name="Hashimoto M."/>
            <person name="Hosoyama Y."/>
            <person name="Noguchi M."/>
            <person name="Numata M."/>
            <person name="Tsuchikane K."/>
            <person name="Hirakata S."/>
            <person name="Uohara A."/>
            <person name="Shimodaira J."/>
            <person name="Ohji S."/>
            <person name="Ichikawa N."/>
            <person name="Kimura A."/>
            <person name="Yamazoe A."/>
            <person name="Fujita N."/>
        </authorList>
    </citation>
    <scope>NUCLEOTIDE SEQUENCE [LARGE SCALE GENOMIC DNA]</scope>
    <source>
        <strain evidence="1 2">NBRC 15100</strain>
    </source>
</reference>
<dbReference type="Proteomes" id="UP000032305">
    <property type="component" value="Unassembled WGS sequence"/>
</dbReference>